<evidence type="ECO:0000256" key="1">
    <source>
        <dbReference type="ARBA" id="ARBA00004167"/>
    </source>
</evidence>
<evidence type="ECO:0008006" key="8">
    <source>
        <dbReference type="Google" id="ProtNLM"/>
    </source>
</evidence>
<organism evidence="6">
    <name type="scientific">Triticum aestivum</name>
    <name type="common">Wheat</name>
    <dbReference type="NCBI Taxonomy" id="4565"/>
    <lineage>
        <taxon>Eukaryota</taxon>
        <taxon>Viridiplantae</taxon>
        <taxon>Streptophyta</taxon>
        <taxon>Embryophyta</taxon>
        <taxon>Tracheophyta</taxon>
        <taxon>Spermatophyta</taxon>
        <taxon>Magnoliopsida</taxon>
        <taxon>Liliopsida</taxon>
        <taxon>Poales</taxon>
        <taxon>Poaceae</taxon>
        <taxon>BOP clade</taxon>
        <taxon>Pooideae</taxon>
        <taxon>Triticodae</taxon>
        <taxon>Triticeae</taxon>
        <taxon>Triticinae</taxon>
        <taxon>Triticum</taxon>
    </lineage>
</organism>
<evidence type="ECO:0000313" key="6">
    <source>
        <dbReference type="EnsemblPlants" id="TraesCS7A02G456900.1.cds1"/>
    </source>
</evidence>
<dbReference type="Proteomes" id="UP000019116">
    <property type="component" value="Chromosome 7A"/>
</dbReference>
<dbReference type="InterPro" id="IPR011009">
    <property type="entry name" value="Kinase-like_dom_sf"/>
</dbReference>
<dbReference type="Gramene" id="TraesCLE_scaffold_020384_01G000800.1">
    <property type="protein sequence ID" value="TraesCLE_scaffold_020384_01G000800.1"/>
    <property type="gene ID" value="TraesCLE_scaffold_020384_01G000800"/>
</dbReference>
<accession>A0A3B6RQ64</accession>
<dbReference type="SUPFAM" id="SSF56112">
    <property type="entry name" value="Protein kinase-like (PK-like)"/>
    <property type="match status" value="1"/>
</dbReference>
<dbReference type="Gramene" id="TraesCAD_scaffold_041054_01G000100.1">
    <property type="protein sequence ID" value="TraesCAD_scaffold_041054_01G000100.1"/>
    <property type="gene ID" value="TraesCAD_scaffold_041054_01G000100"/>
</dbReference>
<dbReference type="Gramene" id="TraesCS7A03G1110600.1">
    <property type="protein sequence ID" value="TraesCS7A03G1110600.1.CDS1"/>
    <property type="gene ID" value="TraesCS7A03G1110600"/>
</dbReference>
<evidence type="ECO:0000313" key="7">
    <source>
        <dbReference type="Proteomes" id="UP000019116"/>
    </source>
</evidence>
<dbReference type="Gramene" id="TraesCS7A02G456900.1">
    <property type="protein sequence ID" value="TraesCS7A02G456900.1.cds1"/>
    <property type="gene ID" value="TraesCS7A02G456900"/>
</dbReference>
<evidence type="ECO:0000256" key="2">
    <source>
        <dbReference type="ARBA" id="ARBA00022692"/>
    </source>
</evidence>
<comment type="subcellular location">
    <subcellularLocation>
        <location evidence="1">Membrane</location>
        <topology evidence="1">Single-pass membrane protein</topology>
    </subcellularLocation>
</comment>
<dbReference type="AlphaFoldDB" id="A0A3B6RQ64"/>
<evidence type="ECO:0000256" key="5">
    <source>
        <dbReference type="ARBA" id="ARBA00023136"/>
    </source>
</evidence>
<reference evidence="6" key="1">
    <citation type="submission" date="2018-08" db="EMBL/GenBank/DDBJ databases">
        <authorList>
            <person name="Rossello M."/>
        </authorList>
    </citation>
    <scope>NUCLEOTIDE SEQUENCE [LARGE SCALE GENOMIC DNA]</scope>
    <source>
        <strain evidence="6">cv. Chinese Spring</strain>
    </source>
</reference>
<dbReference type="GO" id="GO:0016020">
    <property type="term" value="C:membrane"/>
    <property type="evidence" value="ECO:0007669"/>
    <property type="project" value="UniProtKB-SubCell"/>
</dbReference>
<keyword evidence="7" id="KW-1185">Reference proteome</keyword>
<proteinExistence type="predicted"/>
<dbReference type="Gene3D" id="1.10.510.10">
    <property type="entry name" value="Transferase(Phosphotransferase) domain 1"/>
    <property type="match status" value="1"/>
</dbReference>
<dbReference type="PANTHER" id="PTHR47974">
    <property type="entry name" value="OS07G0415500 PROTEIN"/>
    <property type="match status" value="1"/>
</dbReference>
<dbReference type="STRING" id="4565.A0A3B6RQ64"/>
<protein>
    <recommendedName>
        <fullName evidence="8">Serine-threonine/tyrosine-protein kinase catalytic domain-containing protein</fullName>
    </recommendedName>
</protein>
<reference evidence="6" key="2">
    <citation type="submission" date="2018-10" db="UniProtKB">
        <authorList>
            <consortium name="EnsemblPlants"/>
        </authorList>
    </citation>
    <scope>IDENTIFICATION</scope>
</reference>
<dbReference type="EnsemblPlants" id="TraesCS7A02G456900.1">
    <property type="protein sequence ID" value="TraesCS7A02G456900.1.cds1"/>
    <property type="gene ID" value="TraesCS7A02G456900"/>
</dbReference>
<name>A0A3B6RQ64_WHEAT</name>
<keyword evidence="3" id="KW-0732">Signal</keyword>
<dbReference type="OrthoDB" id="1939148at2759"/>
<keyword evidence="4" id="KW-1133">Transmembrane helix</keyword>
<evidence type="ECO:0000256" key="4">
    <source>
        <dbReference type="ARBA" id="ARBA00022989"/>
    </source>
</evidence>
<keyword evidence="5" id="KW-0472">Membrane</keyword>
<evidence type="ECO:0000256" key="3">
    <source>
        <dbReference type="ARBA" id="ARBA00022729"/>
    </source>
</evidence>
<sequence length="111" mass="12219">MVLFELISGRRNSEGYSEVEAAGSESSESWTFFPVWAAEKVLKGDVSAVADPRLSGEVVLEELRRACTVACWCTQDQEGQRRTMAQVVQALEGTIHVQAPPVPRVLQQLVT</sequence>
<dbReference type="OMA" id="SESWTFF"/>
<dbReference type="PANTHER" id="PTHR47974:SF19">
    <property type="entry name" value="RECEPTOR-LIKE SERINE_THREONINE-PROTEIN KINASE"/>
    <property type="match status" value="1"/>
</dbReference>
<dbReference type="SMR" id="A0A3B6RQ64"/>
<dbReference type="Gramene" id="TraesRN7A0101098400.1">
    <property type="protein sequence ID" value="TraesRN7A0101098400.1"/>
    <property type="gene ID" value="TraesRN7A0101098400"/>
</dbReference>
<keyword evidence="2" id="KW-0812">Transmembrane</keyword>